<protein>
    <submittedName>
        <fullName evidence="2">Uncharacterized protein</fullName>
    </submittedName>
</protein>
<keyword evidence="1" id="KW-1185">Reference proteome</keyword>
<evidence type="ECO:0000313" key="1">
    <source>
        <dbReference type="Proteomes" id="UP000887564"/>
    </source>
</evidence>
<dbReference type="AlphaFoldDB" id="A0A914RJW7"/>
<accession>A0A914RJW7</accession>
<dbReference type="WBParaSite" id="PEQ_0000213701-mRNA-1">
    <property type="protein sequence ID" value="PEQ_0000213701-mRNA-1"/>
    <property type="gene ID" value="PEQ_0000213701"/>
</dbReference>
<name>A0A914RJW7_PAREQ</name>
<sequence>MQLPVHKNRPSNQDRTHTCRIDCTCHAHYNLAPHTNALTDHNRLLYNLHDKCIDHQKKDHFHCIILDMNFLRNMDHYILRSNDIFRLCIRHVQNTQICNHRSFHRHHRLLRQQQPQIIEFAVSEVHH</sequence>
<organism evidence="1 2">
    <name type="scientific">Parascaris equorum</name>
    <name type="common">Equine roundworm</name>
    <dbReference type="NCBI Taxonomy" id="6256"/>
    <lineage>
        <taxon>Eukaryota</taxon>
        <taxon>Metazoa</taxon>
        <taxon>Ecdysozoa</taxon>
        <taxon>Nematoda</taxon>
        <taxon>Chromadorea</taxon>
        <taxon>Rhabditida</taxon>
        <taxon>Spirurina</taxon>
        <taxon>Ascaridomorpha</taxon>
        <taxon>Ascaridoidea</taxon>
        <taxon>Ascarididae</taxon>
        <taxon>Parascaris</taxon>
    </lineage>
</organism>
<evidence type="ECO:0000313" key="2">
    <source>
        <dbReference type="WBParaSite" id="PEQ_0000213701-mRNA-1"/>
    </source>
</evidence>
<proteinExistence type="predicted"/>
<reference evidence="2" key="1">
    <citation type="submission" date="2022-11" db="UniProtKB">
        <authorList>
            <consortium name="WormBaseParasite"/>
        </authorList>
    </citation>
    <scope>IDENTIFICATION</scope>
</reference>
<dbReference type="Proteomes" id="UP000887564">
    <property type="component" value="Unplaced"/>
</dbReference>